<dbReference type="InterPro" id="IPR011990">
    <property type="entry name" value="TPR-like_helical_dom_sf"/>
</dbReference>
<comment type="caution">
    <text evidence="2">The sequence shown here is derived from an EMBL/GenBank/DDBJ whole genome shotgun (WGS) entry which is preliminary data.</text>
</comment>
<dbReference type="RefSeq" id="WP_070196720.1">
    <property type="nucleotide sequence ID" value="NZ_LJGU01000121.1"/>
</dbReference>
<gene>
    <name evidence="2" type="ORF">AN216_12515</name>
</gene>
<keyword evidence="3" id="KW-1185">Reference proteome</keyword>
<reference evidence="2 3" key="1">
    <citation type="journal article" date="2016" name="Front. Microbiol.">
        <title>Comparative Genomics Analysis of Streptomyces Species Reveals Their Adaptation to the Marine Environment and Their Diversity at the Genomic Level.</title>
        <authorList>
            <person name="Tian X."/>
            <person name="Zhang Z."/>
            <person name="Yang T."/>
            <person name="Chen M."/>
            <person name="Li J."/>
            <person name="Chen F."/>
            <person name="Yang J."/>
            <person name="Li W."/>
            <person name="Zhang B."/>
            <person name="Zhang Z."/>
            <person name="Wu J."/>
            <person name="Zhang C."/>
            <person name="Long L."/>
            <person name="Xiao J."/>
        </authorList>
    </citation>
    <scope>NUCLEOTIDE SEQUENCE [LARGE SCALE GENOMIC DNA]</scope>
    <source>
        <strain evidence="2 3">SCSIO 02100</strain>
    </source>
</reference>
<evidence type="ECO:0000313" key="3">
    <source>
        <dbReference type="Proteomes" id="UP000176101"/>
    </source>
</evidence>
<name>A0A1E7KHD0_9ACTN</name>
<accession>A0A1E7KHD0</accession>
<proteinExistence type="predicted"/>
<evidence type="ECO:0000259" key="1">
    <source>
        <dbReference type="Pfam" id="PF12688"/>
    </source>
</evidence>
<dbReference type="AlphaFoldDB" id="A0A1E7KHD0"/>
<dbReference type="Pfam" id="PF12688">
    <property type="entry name" value="TPR_5"/>
    <property type="match status" value="1"/>
</dbReference>
<sequence length="181" mass="19573">MTYETDPGWERRVAELWSAFEEYVPADFRNRMTELAAELPDSHPRAYFERASACDATDLGAEAVTLYQEALWAGLAGEHRRQAVIQLASTLRGLGQPERSIELLTAERSDPSDPMNDAISAFLALALIDVGRERAAAALALDSLARHLPAYNRSVARYAAAVAATEGTGPQGTDPEASPQG</sequence>
<dbReference type="Gene3D" id="1.25.40.10">
    <property type="entry name" value="Tetratricopeptide repeat domain"/>
    <property type="match status" value="1"/>
</dbReference>
<dbReference type="EMBL" id="LJGU01000121">
    <property type="protein sequence ID" value="OEV03350.1"/>
    <property type="molecule type" value="Genomic_DNA"/>
</dbReference>
<feature type="domain" description="Tetratrico peptide repeat group 5" evidence="1">
    <location>
        <begin position="45"/>
        <end position="161"/>
    </location>
</feature>
<dbReference type="Proteomes" id="UP000176101">
    <property type="component" value="Unassembled WGS sequence"/>
</dbReference>
<organism evidence="2 3">
    <name type="scientific">Streptomyces oceani</name>
    <dbReference type="NCBI Taxonomy" id="1075402"/>
    <lineage>
        <taxon>Bacteria</taxon>
        <taxon>Bacillati</taxon>
        <taxon>Actinomycetota</taxon>
        <taxon>Actinomycetes</taxon>
        <taxon>Kitasatosporales</taxon>
        <taxon>Streptomycetaceae</taxon>
        <taxon>Streptomyces</taxon>
    </lineage>
</organism>
<dbReference type="OrthoDB" id="193829at2"/>
<protein>
    <recommendedName>
        <fullName evidence="1">Tetratrico peptide repeat group 5 domain-containing protein</fullName>
    </recommendedName>
</protein>
<dbReference type="InterPro" id="IPR041656">
    <property type="entry name" value="TPR_5"/>
</dbReference>
<evidence type="ECO:0000313" key="2">
    <source>
        <dbReference type="EMBL" id="OEV03350.1"/>
    </source>
</evidence>
<dbReference type="STRING" id="1075402.AN216_12515"/>